<keyword evidence="1" id="KW-0223">Dioxygenase</keyword>
<dbReference type="PANTHER" id="PTHR20883">
    <property type="entry name" value="PHYTANOYL-COA DIOXYGENASE DOMAIN CONTAINING 1"/>
    <property type="match status" value="1"/>
</dbReference>
<dbReference type="Proteomes" id="UP000245697">
    <property type="component" value="Unassembled WGS sequence"/>
</dbReference>
<organism evidence="1 2">
    <name type="scientific">Actinoplanes xinjiangensis</name>
    <dbReference type="NCBI Taxonomy" id="512350"/>
    <lineage>
        <taxon>Bacteria</taxon>
        <taxon>Bacillati</taxon>
        <taxon>Actinomycetota</taxon>
        <taxon>Actinomycetes</taxon>
        <taxon>Micromonosporales</taxon>
        <taxon>Micromonosporaceae</taxon>
        <taxon>Actinoplanes</taxon>
    </lineage>
</organism>
<dbReference type="Pfam" id="PF05721">
    <property type="entry name" value="PhyH"/>
    <property type="match status" value="1"/>
</dbReference>
<gene>
    <name evidence="1" type="ORF">BC793_1637</name>
</gene>
<keyword evidence="2" id="KW-1185">Reference proteome</keyword>
<dbReference type="PANTHER" id="PTHR20883:SF48">
    <property type="entry name" value="ECTOINE DIOXYGENASE"/>
    <property type="match status" value="1"/>
</dbReference>
<dbReference type="EMBL" id="QGGR01000063">
    <property type="protein sequence ID" value="PWK26459.1"/>
    <property type="molecule type" value="Genomic_DNA"/>
</dbReference>
<dbReference type="GO" id="GO:0016706">
    <property type="term" value="F:2-oxoglutarate-dependent dioxygenase activity"/>
    <property type="evidence" value="ECO:0007669"/>
    <property type="project" value="UniProtKB-ARBA"/>
</dbReference>
<comment type="caution">
    <text evidence="1">The sequence shown here is derived from an EMBL/GenBank/DDBJ whole genome shotgun (WGS) entry which is preliminary data.</text>
</comment>
<evidence type="ECO:0000313" key="2">
    <source>
        <dbReference type="Proteomes" id="UP000245697"/>
    </source>
</evidence>
<sequence length="223" mass="23767">MLTPAGRLGTAGFSTGLQWADPGEAIRVAQHVSGRGDIVRQPWLTLPEIAVLVRRPVIVNAVADLIGPDIALEGGFLLTKWPGADFRVPWHQDGAGVDMELDPERSVTVWMALTEATAGNGALRVIPGSHMHGYLPTRREDPHGGQHGRALTTDVPPGNLSPVVAELAAGQALAMDVRLLHSSPPNTSGRPRIGLNLRYVAPGAVLRRDGQEPHLYPIAGPSW</sequence>
<proteinExistence type="predicted"/>
<dbReference type="GO" id="GO:0005506">
    <property type="term" value="F:iron ion binding"/>
    <property type="evidence" value="ECO:0007669"/>
    <property type="project" value="UniProtKB-ARBA"/>
</dbReference>
<evidence type="ECO:0000313" key="1">
    <source>
        <dbReference type="EMBL" id="PWK26459.1"/>
    </source>
</evidence>
<accession>A0A316EAV5</accession>
<protein>
    <submittedName>
        <fullName evidence="1">Phytanoyl-CoA dioxygenase PhyH</fullName>
    </submittedName>
</protein>
<dbReference type="Gene3D" id="2.60.120.620">
    <property type="entry name" value="q2cbj1_9rhob like domain"/>
    <property type="match status" value="1"/>
</dbReference>
<dbReference type="InterPro" id="IPR008775">
    <property type="entry name" value="Phytyl_CoA_dOase-like"/>
</dbReference>
<name>A0A316EAV5_9ACTN</name>
<reference evidence="1 2" key="1">
    <citation type="submission" date="2018-05" db="EMBL/GenBank/DDBJ databases">
        <title>Genomic Encyclopedia of Archaeal and Bacterial Type Strains, Phase II (KMG-II): from individual species to whole genera.</title>
        <authorList>
            <person name="Goeker M."/>
        </authorList>
    </citation>
    <scope>NUCLEOTIDE SEQUENCE [LARGE SCALE GENOMIC DNA]</scope>
    <source>
        <strain evidence="1 2">DSM 45184</strain>
    </source>
</reference>
<keyword evidence="1" id="KW-0560">Oxidoreductase</keyword>
<dbReference type="AlphaFoldDB" id="A0A316EAV5"/>
<dbReference type="SUPFAM" id="SSF51197">
    <property type="entry name" value="Clavaminate synthase-like"/>
    <property type="match status" value="1"/>
</dbReference>
<dbReference type="RefSeq" id="WP_158319599.1">
    <property type="nucleotide sequence ID" value="NZ_BONA01000127.1"/>
</dbReference>
<dbReference type="OrthoDB" id="9796766at2"/>